<keyword evidence="1" id="KW-0238">DNA-binding</keyword>
<protein>
    <submittedName>
        <fullName evidence="4">High mobility group B protein 7</fullName>
    </submittedName>
</protein>
<dbReference type="GO" id="GO:0010197">
    <property type="term" value="P:polar nucleus fusion"/>
    <property type="evidence" value="ECO:0007669"/>
    <property type="project" value="TreeGrafter"/>
</dbReference>
<keyword evidence="5" id="KW-1185">Reference proteome</keyword>
<dbReference type="PROSITE" id="PS50118">
    <property type="entry name" value="HMG_BOX_2"/>
    <property type="match status" value="1"/>
</dbReference>
<dbReference type="Proteomes" id="UP001058974">
    <property type="component" value="Chromosome 6"/>
</dbReference>
<dbReference type="CDD" id="cd22005">
    <property type="entry name" value="HMG-box_AtHMGB1-like"/>
    <property type="match status" value="1"/>
</dbReference>
<dbReference type="Gramene" id="Psat06G0633400-T1">
    <property type="protein sequence ID" value="KAI5401826.1"/>
    <property type="gene ID" value="KIW84_066334"/>
</dbReference>
<feature type="non-terminal residue" evidence="4">
    <location>
        <position position="1"/>
    </location>
</feature>
<dbReference type="Pfam" id="PF00505">
    <property type="entry name" value="HMG_box"/>
    <property type="match status" value="1"/>
</dbReference>
<dbReference type="AlphaFoldDB" id="A0A9D5ABF8"/>
<dbReference type="Gene3D" id="1.10.30.10">
    <property type="entry name" value="High mobility group box domain"/>
    <property type="match status" value="1"/>
</dbReference>
<evidence type="ECO:0000313" key="5">
    <source>
        <dbReference type="Proteomes" id="UP001058974"/>
    </source>
</evidence>
<feature type="domain" description="HMG box" evidence="3">
    <location>
        <begin position="126"/>
        <end position="195"/>
    </location>
</feature>
<reference evidence="4 5" key="1">
    <citation type="journal article" date="2022" name="Nat. Genet.">
        <title>Improved pea reference genome and pan-genome highlight genomic features and evolutionary characteristics.</title>
        <authorList>
            <person name="Yang T."/>
            <person name="Liu R."/>
            <person name="Luo Y."/>
            <person name="Hu S."/>
            <person name="Wang D."/>
            <person name="Wang C."/>
            <person name="Pandey M.K."/>
            <person name="Ge S."/>
            <person name="Xu Q."/>
            <person name="Li N."/>
            <person name="Li G."/>
            <person name="Huang Y."/>
            <person name="Saxena R.K."/>
            <person name="Ji Y."/>
            <person name="Li M."/>
            <person name="Yan X."/>
            <person name="He Y."/>
            <person name="Liu Y."/>
            <person name="Wang X."/>
            <person name="Xiang C."/>
            <person name="Varshney R.K."/>
            <person name="Ding H."/>
            <person name="Gao S."/>
            <person name="Zong X."/>
        </authorList>
    </citation>
    <scope>NUCLEOTIDE SEQUENCE [LARGE SCALE GENOMIC DNA]</scope>
    <source>
        <strain evidence="4 5">cv. Zhongwan 6</strain>
    </source>
</reference>
<dbReference type="InterPro" id="IPR009071">
    <property type="entry name" value="HMG_box_dom"/>
</dbReference>
<evidence type="ECO:0000313" key="4">
    <source>
        <dbReference type="EMBL" id="KAI5401826.1"/>
    </source>
</evidence>
<sequence>QHLERNEYSKKLGFNRSQKIHTKMTKGTKRVDAVDSASALVRAKDGSAFAKCDECKKNVPVALISMHDCSLEAKIKMNLDSHVVEQAAAEAKKPERKKPSTKEPVAKRAKGGKDKKEKKVKDPNMPKRPATAFFVFMDDFRKTFKEANPDSKDVKRVAKEGGEKWKSLTDEEKKPYLDRVAELKAEYEKAMEAYNAGEKEDQEGSEKSDKEAPAAGEVEELTDEE</sequence>
<feature type="region of interest" description="Disordered" evidence="2">
    <location>
        <begin position="86"/>
        <end position="128"/>
    </location>
</feature>
<dbReference type="PANTHER" id="PTHR47658:SF1">
    <property type="entry name" value="MEIOSIS INITIATOR PROTEIN"/>
    <property type="match status" value="1"/>
</dbReference>
<organism evidence="4 5">
    <name type="scientific">Pisum sativum</name>
    <name type="common">Garden pea</name>
    <name type="synonym">Lathyrus oleraceus</name>
    <dbReference type="NCBI Taxonomy" id="3888"/>
    <lineage>
        <taxon>Eukaryota</taxon>
        <taxon>Viridiplantae</taxon>
        <taxon>Streptophyta</taxon>
        <taxon>Embryophyta</taxon>
        <taxon>Tracheophyta</taxon>
        <taxon>Spermatophyta</taxon>
        <taxon>Magnoliopsida</taxon>
        <taxon>eudicotyledons</taxon>
        <taxon>Gunneridae</taxon>
        <taxon>Pentapetalae</taxon>
        <taxon>rosids</taxon>
        <taxon>fabids</taxon>
        <taxon>Fabales</taxon>
        <taxon>Fabaceae</taxon>
        <taxon>Papilionoideae</taxon>
        <taxon>50 kb inversion clade</taxon>
        <taxon>NPAAA clade</taxon>
        <taxon>Hologalegina</taxon>
        <taxon>IRL clade</taxon>
        <taxon>Fabeae</taxon>
        <taxon>Lathyrus</taxon>
    </lineage>
</organism>
<dbReference type="SMART" id="SM00398">
    <property type="entry name" value="HMG"/>
    <property type="match status" value="1"/>
</dbReference>
<feature type="region of interest" description="Disordered" evidence="2">
    <location>
        <begin position="147"/>
        <end position="170"/>
    </location>
</feature>
<dbReference type="InterPro" id="IPR036910">
    <property type="entry name" value="HMG_box_dom_sf"/>
</dbReference>
<name>A0A9D5ABF8_PEA</name>
<feature type="region of interest" description="Disordered" evidence="2">
    <location>
        <begin position="193"/>
        <end position="225"/>
    </location>
</feature>
<evidence type="ECO:0000256" key="2">
    <source>
        <dbReference type="SAM" id="MobiDB-lite"/>
    </source>
</evidence>
<dbReference type="SUPFAM" id="SSF47095">
    <property type="entry name" value="HMG-box"/>
    <property type="match status" value="1"/>
</dbReference>
<dbReference type="EMBL" id="JAMSHJ010000006">
    <property type="protein sequence ID" value="KAI5401826.1"/>
    <property type="molecule type" value="Genomic_DNA"/>
</dbReference>
<dbReference type="GO" id="GO:0005634">
    <property type="term" value="C:nucleus"/>
    <property type="evidence" value="ECO:0007669"/>
    <property type="project" value="UniProtKB-UniRule"/>
</dbReference>
<accession>A0A9D5ABF8</accession>
<feature type="compositionally biased region" description="Basic and acidic residues" evidence="2">
    <location>
        <begin position="90"/>
        <end position="125"/>
    </location>
</feature>
<feature type="compositionally biased region" description="Basic and acidic residues" evidence="2">
    <location>
        <begin position="193"/>
        <end position="212"/>
    </location>
</feature>
<dbReference type="PANTHER" id="PTHR47658">
    <property type="entry name" value="HIGH MOBILITY GROUP B PROTEIN 12-RELATED"/>
    <property type="match status" value="1"/>
</dbReference>
<feature type="DNA-binding region" description="HMG box" evidence="1">
    <location>
        <begin position="126"/>
        <end position="195"/>
    </location>
</feature>
<comment type="caution">
    <text evidence="4">The sequence shown here is derived from an EMBL/GenBank/DDBJ whole genome shotgun (WGS) entry which is preliminary data.</text>
</comment>
<keyword evidence="1" id="KW-0539">Nucleus</keyword>
<gene>
    <name evidence="4" type="ORF">KIW84_066334</name>
</gene>
<evidence type="ECO:0000259" key="3">
    <source>
        <dbReference type="PROSITE" id="PS50118"/>
    </source>
</evidence>
<proteinExistence type="predicted"/>
<evidence type="ECO:0000256" key="1">
    <source>
        <dbReference type="PROSITE-ProRule" id="PRU00267"/>
    </source>
</evidence>
<dbReference type="GO" id="GO:0003677">
    <property type="term" value="F:DNA binding"/>
    <property type="evidence" value="ECO:0007669"/>
    <property type="project" value="UniProtKB-UniRule"/>
</dbReference>